<comment type="function">
    <text evidence="9">Extracts misfolded glycoproteins, but not glycoproteins undergoing productive folding, from the calnexin cycle. It is directly involved in endoplasmic reticulum-associated degradation (ERAD) and targets misfolded glycoproteins for degradation in an N-glycan-independent manner, probably by forming a complex with SEL1L. It has low mannosidase activity, catalyzing mannose trimming from Man8GlcNAc2 to Man7GlcNAc2.</text>
</comment>
<dbReference type="InterPro" id="IPR036026">
    <property type="entry name" value="Seven-hairpin_glycosidases"/>
</dbReference>
<dbReference type="InterPro" id="IPR044674">
    <property type="entry name" value="EDEM1/2/3"/>
</dbReference>
<dbReference type="AlphaFoldDB" id="A0A7R8ZPX2"/>
<evidence type="ECO:0000256" key="1">
    <source>
        <dbReference type="ARBA" id="ARBA00004648"/>
    </source>
</evidence>
<keyword evidence="5" id="KW-0735">Signal-anchor</keyword>
<dbReference type="Pfam" id="PF01532">
    <property type="entry name" value="Glyco_hydro_47"/>
    <property type="match status" value="1"/>
</dbReference>
<comment type="similarity">
    <text evidence="2 12">Belongs to the glycosyl hydrolase 47 family.</text>
</comment>
<dbReference type="PRINTS" id="PR00747">
    <property type="entry name" value="GLYHDRLASE47"/>
</dbReference>
<dbReference type="SUPFAM" id="SSF48225">
    <property type="entry name" value="Seven-hairpin glycosidases"/>
    <property type="match status" value="1"/>
</dbReference>
<feature type="binding site" evidence="11">
    <location>
        <position position="511"/>
    </location>
    <ligand>
        <name>Ca(2+)</name>
        <dbReference type="ChEBI" id="CHEBI:29108"/>
    </ligand>
</feature>
<feature type="active site" evidence="10">
    <location>
        <position position="425"/>
    </location>
</feature>
<sequence length="583" mass="65943">MPRWLSKSIFLSNTLLLVVGILLILPGYNGIGDGDEVFNIFQERDVLEKRYGHFPEELRLEMVRDAKEMFYFGYDNYMKHAFPLDELNPLHCSGRGPDVDNPSNLNINDVLGDYSLSLVESLDALALLGNVTEFHRAVSLVTEFVNFDKNTTVQVFEATIRILGSLLSAHLLIVDPLQPFGQLKPSWYSNQLLDLAQDLGSRLLPAFEETPTGLPFPRVNLRNGVPLDCSRETCTAGAGSLLLEFGLLSRLSGDPVYEAKARRVNKALWSLKSAETGLFGNVVNVDSGAWVGSVSGVGAGVDSFYEYMLKSYILFGEEEDWKMFNESYTALKKYLRRGRRHCNEGLGDPPLYVNVDMKSGETATPWIDAMQAAFSGVQALWGDIQEAICAHALYYFVWRRFGVLPERFNWQRIAPEVRFYPLRPELIESTYALYQVTKSPFYLHVGREIMTSLNAHTRAKCGFATVHDVRDMSLEDRMESFFLAETAKYLYLLFDRDHYVNVNANDFLFSTEGHIFRIQRAFRDNGTFRDAFGTGFQGLNTNDSSLPATFNCPSISDETTWLLPLRSRYMAQLETIILGESSL</sequence>
<keyword evidence="4" id="KW-0256">Endoplasmic reticulum</keyword>
<name>A0A7R8ZPX2_9CRUS</name>
<reference evidence="13" key="1">
    <citation type="submission" date="2020-11" db="EMBL/GenBank/DDBJ databases">
        <authorList>
            <person name="Tran Van P."/>
        </authorList>
    </citation>
    <scope>NUCLEOTIDE SEQUENCE</scope>
</reference>
<evidence type="ECO:0000256" key="6">
    <source>
        <dbReference type="ARBA" id="ARBA00022989"/>
    </source>
</evidence>
<feature type="active site" description="Proton donor" evidence="10">
    <location>
        <position position="406"/>
    </location>
</feature>
<dbReference type="EMBL" id="OB662284">
    <property type="protein sequence ID" value="CAD7229798.1"/>
    <property type="molecule type" value="Genomic_DNA"/>
</dbReference>
<dbReference type="GO" id="GO:0005509">
    <property type="term" value="F:calcium ion binding"/>
    <property type="evidence" value="ECO:0007669"/>
    <property type="project" value="InterPro"/>
</dbReference>
<dbReference type="InterPro" id="IPR001382">
    <property type="entry name" value="Glyco_hydro_47"/>
</dbReference>
<gene>
    <name evidence="13" type="ORF">CTOB1V02_LOCUS7664</name>
</gene>
<organism evidence="13">
    <name type="scientific">Cyprideis torosa</name>
    <dbReference type="NCBI Taxonomy" id="163714"/>
    <lineage>
        <taxon>Eukaryota</taxon>
        <taxon>Metazoa</taxon>
        <taxon>Ecdysozoa</taxon>
        <taxon>Arthropoda</taxon>
        <taxon>Crustacea</taxon>
        <taxon>Oligostraca</taxon>
        <taxon>Ostracoda</taxon>
        <taxon>Podocopa</taxon>
        <taxon>Podocopida</taxon>
        <taxon>Cytherocopina</taxon>
        <taxon>Cytheroidea</taxon>
        <taxon>Cytherideidae</taxon>
        <taxon>Cyprideis</taxon>
    </lineage>
</organism>
<evidence type="ECO:0000256" key="11">
    <source>
        <dbReference type="PIRSR" id="PIRSR601382-2"/>
    </source>
</evidence>
<dbReference type="FunFam" id="1.50.10.10:FF:000016">
    <property type="entry name" value="alpha-1,2-Mannosidase"/>
    <property type="match status" value="1"/>
</dbReference>
<keyword evidence="3" id="KW-0812">Transmembrane</keyword>
<evidence type="ECO:0000313" key="13">
    <source>
        <dbReference type="EMBL" id="CAD7229798.1"/>
    </source>
</evidence>
<protein>
    <recommendedName>
        <fullName evidence="12">alpha-1,2-Mannosidase</fullName>
        <ecNumber evidence="12">3.2.1.-</ecNumber>
    </recommendedName>
</protein>
<evidence type="ECO:0000256" key="5">
    <source>
        <dbReference type="ARBA" id="ARBA00022968"/>
    </source>
</evidence>
<accession>A0A7R8ZPX2</accession>
<evidence type="ECO:0000256" key="9">
    <source>
        <dbReference type="ARBA" id="ARBA00060207"/>
    </source>
</evidence>
<evidence type="ECO:0000256" key="8">
    <source>
        <dbReference type="ARBA" id="ARBA00023180"/>
    </source>
</evidence>
<evidence type="ECO:0000256" key="2">
    <source>
        <dbReference type="ARBA" id="ARBA00007658"/>
    </source>
</evidence>
<dbReference type="PANTHER" id="PTHR45679:SF5">
    <property type="entry name" value="ER DEGRADATION-ENHANCING ALPHA-MANNOSIDASE-LIKE PROTEIN 1"/>
    <property type="match status" value="1"/>
</dbReference>
<keyword evidence="12" id="KW-0378">Hydrolase</keyword>
<dbReference type="InterPro" id="IPR012341">
    <property type="entry name" value="6hp_glycosidase-like_sf"/>
</dbReference>
<comment type="subcellular location">
    <subcellularLocation>
        <location evidence="1">Endoplasmic reticulum membrane</location>
        <topology evidence="1">Single-pass type II membrane protein</topology>
    </subcellularLocation>
</comment>
<dbReference type="PANTHER" id="PTHR45679">
    <property type="entry name" value="ER DEGRADATION-ENHANCING ALPHA-MANNOSIDASE-LIKE PROTEIN 2"/>
    <property type="match status" value="1"/>
</dbReference>
<dbReference type="Gene3D" id="1.50.10.10">
    <property type="match status" value="1"/>
</dbReference>
<feature type="active site" evidence="10">
    <location>
        <position position="302"/>
    </location>
</feature>
<feature type="active site" description="Proton donor" evidence="10">
    <location>
        <position position="157"/>
    </location>
</feature>
<dbReference type="EC" id="3.2.1.-" evidence="12"/>
<comment type="cofactor">
    <cofactor evidence="11">
        <name>Ca(2+)</name>
        <dbReference type="ChEBI" id="CHEBI:29108"/>
    </cofactor>
</comment>
<dbReference type="OrthoDB" id="8118055at2759"/>
<keyword evidence="7" id="KW-0472">Membrane</keyword>
<keyword evidence="11" id="KW-0106">Calcium</keyword>
<dbReference type="GO" id="GO:0005789">
    <property type="term" value="C:endoplasmic reticulum membrane"/>
    <property type="evidence" value="ECO:0007669"/>
    <property type="project" value="UniProtKB-SubCell"/>
</dbReference>
<dbReference type="GO" id="GO:0005975">
    <property type="term" value="P:carbohydrate metabolic process"/>
    <property type="evidence" value="ECO:0007669"/>
    <property type="project" value="InterPro"/>
</dbReference>
<keyword evidence="8" id="KW-0325">Glycoprotein</keyword>
<dbReference type="GO" id="GO:1904380">
    <property type="term" value="P:endoplasmic reticulum mannose trimming"/>
    <property type="evidence" value="ECO:0007669"/>
    <property type="project" value="InterPro"/>
</dbReference>
<evidence type="ECO:0000256" key="12">
    <source>
        <dbReference type="RuleBase" id="RU361193"/>
    </source>
</evidence>
<evidence type="ECO:0000256" key="10">
    <source>
        <dbReference type="PIRSR" id="PIRSR601382-1"/>
    </source>
</evidence>
<evidence type="ECO:0000256" key="4">
    <source>
        <dbReference type="ARBA" id="ARBA00022824"/>
    </source>
</evidence>
<keyword evidence="11" id="KW-0479">Metal-binding</keyword>
<keyword evidence="12" id="KW-0326">Glycosidase</keyword>
<dbReference type="GO" id="GO:0044322">
    <property type="term" value="C:endoplasmic reticulum quality control compartment"/>
    <property type="evidence" value="ECO:0007669"/>
    <property type="project" value="GOC"/>
</dbReference>
<evidence type="ECO:0000256" key="3">
    <source>
        <dbReference type="ARBA" id="ARBA00022692"/>
    </source>
</evidence>
<dbReference type="GO" id="GO:0004571">
    <property type="term" value="F:mannosyl-oligosaccharide 1,2-alpha-mannosidase activity"/>
    <property type="evidence" value="ECO:0007669"/>
    <property type="project" value="InterPro"/>
</dbReference>
<evidence type="ECO:0000256" key="7">
    <source>
        <dbReference type="ARBA" id="ARBA00023136"/>
    </source>
</evidence>
<proteinExistence type="inferred from homology"/>
<keyword evidence="6" id="KW-1133">Transmembrane helix</keyword>